<dbReference type="Proteomes" id="UP001375240">
    <property type="component" value="Unassembled WGS sequence"/>
</dbReference>
<proteinExistence type="predicted"/>
<comment type="caution">
    <text evidence="2">The sequence shown here is derived from an EMBL/GenBank/DDBJ whole genome shotgun (WGS) entry which is preliminary data.</text>
</comment>
<evidence type="ECO:0000313" key="2">
    <source>
        <dbReference type="EMBL" id="KAK6346920.1"/>
    </source>
</evidence>
<feature type="region of interest" description="Disordered" evidence="1">
    <location>
        <begin position="1"/>
        <end position="22"/>
    </location>
</feature>
<organism evidence="2 3">
    <name type="scientific">Orbilia brochopaga</name>
    <dbReference type="NCBI Taxonomy" id="3140254"/>
    <lineage>
        <taxon>Eukaryota</taxon>
        <taxon>Fungi</taxon>
        <taxon>Dikarya</taxon>
        <taxon>Ascomycota</taxon>
        <taxon>Pezizomycotina</taxon>
        <taxon>Orbiliomycetes</taxon>
        <taxon>Orbiliales</taxon>
        <taxon>Orbiliaceae</taxon>
        <taxon>Orbilia</taxon>
    </lineage>
</organism>
<gene>
    <name evidence="2" type="ORF">TWF696_007020</name>
</gene>
<name>A0AAV9UT40_9PEZI</name>
<evidence type="ECO:0000313" key="3">
    <source>
        <dbReference type="Proteomes" id="UP001375240"/>
    </source>
</evidence>
<feature type="compositionally biased region" description="Polar residues" evidence="1">
    <location>
        <begin position="45"/>
        <end position="58"/>
    </location>
</feature>
<feature type="region of interest" description="Disordered" evidence="1">
    <location>
        <begin position="44"/>
        <end position="74"/>
    </location>
</feature>
<feature type="compositionally biased region" description="Basic residues" evidence="1">
    <location>
        <begin position="166"/>
        <end position="179"/>
    </location>
</feature>
<evidence type="ECO:0000256" key="1">
    <source>
        <dbReference type="SAM" id="MobiDB-lite"/>
    </source>
</evidence>
<feature type="region of interest" description="Disordered" evidence="1">
    <location>
        <begin position="159"/>
        <end position="284"/>
    </location>
</feature>
<feature type="region of interest" description="Disordered" evidence="1">
    <location>
        <begin position="549"/>
        <end position="568"/>
    </location>
</feature>
<protein>
    <submittedName>
        <fullName evidence="2">Uncharacterized protein</fullName>
    </submittedName>
</protein>
<feature type="compositionally biased region" description="Basic and acidic residues" evidence="1">
    <location>
        <begin position="219"/>
        <end position="239"/>
    </location>
</feature>
<feature type="compositionally biased region" description="Polar residues" evidence="1">
    <location>
        <begin position="420"/>
        <end position="430"/>
    </location>
</feature>
<feature type="region of interest" description="Disordered" evidence="1">
    <location>
        <begin position="310"/>
        <end position="442"/>
    </location>
</feature>
<sequence length="733" mass="80476">MAAPSSPSKLLSSTNLSLSNSSPWRLKVTVEAEPDSDVFLDLANEESQTTAADTSSRNLTKRGRKPKDRSITTALSTVVAPNQPAAAAAPSKPRYQSILSDDSLGLENETTGIFTSDFKAIDWDSAARHATPKRRVTVGARGTVAASATTATSFIVPLKGSVTKQKASKRKGTPARRKSQALDLALAAETPRTQSADTPKRRRGRPRKSLPVDTSIITDKAREPSPPRAEPAEEHHDDDNNNGMDLDDVQQPSLPDETFRTQMPSPPSSPVPTMPNTRGTAGDIDVNDESIVAGEEFSMIAPVAATSTRPIVGLNTPRPTPEVEDFHTHSPQPAGTISPSQPEGERTEPNADQSNPHSAHAGAVEKMADHVAALSLQTGPKRRRSLRISAKPAQEESRPTNTAAPTASAVKDRFRELASKPSQSTTSTHPSVPEPVDDASSFRRFLQREPAKLVPGTYDESTAYFAPKRTKQPVAQRKQTPAKPTRRAVVEAAEHDFENIIPEHLLAPIQTAAETRAETESTPDTPDDNPFWEEGRSVRWHEDVAGGSFSLNSSSMEKPDPVTPKQESTHRLLENEIIMEPFRPDAGKLKDGSKMPLVVTREWTNHYWAVLTDMAYPGTNLAVRQGRPMGRLHPKETADEAMGVRKRILKSFPRDENGRLTLTERESSVVDAFEEYMRREIVGKKRVAGETRRMWGFSRDQIKEALVVLKVSRQRRIQWVVSAGERLEDWGLV</sequence>
<feature type="compositionally biased region" description="Polar residues" evidence="1">
    <location>
        <begin position="329"/>
        <end position="341"/>
    </location>
</feature>
<feature type="compositionally biased region" description="Pro residues" evidence="1">
    <location>
        <begin position="264"/>
        <end position="273"/>
    </location>
</feature>
<feature type="region of interest" description="Disordered" evidence="1">
    <location>
        <begin position="514"/>
        <end position="533"/>
    </location>
</feature>
<accession>A0AAV9UT40</accession>
<reference evidence="2 3" key="1">
    <citation type="submission" date="2019-10" db="EMBL/GenBank/DDBJ databases">
        <authorList>
            <person name="Palmer J.M."/>
        </authorList>
    </citation>
    <scope>NUCLEOTIDE SEQUENCE [LARGE SCALE GENOMIC DNA]</scope>
    <source>
        <strain evidence="2 3">TWF696</strain>
    </source>
</reference>
<dbReference type="EMBL" id="JAVHNQ010000005">
    <property type="protein sequence ID" value="KAK6346920.1"/>
    <property type="molecule type" value="Genomic_DNA"/>
</dbReference>
<keyword evidence="3" id="KW-1185">Reference proteome</keyword>
<dbReference type="AlphaFoldDB" id="A0AAV9UT40"/>